<dbReference type="Proteomes" id="UP000094578">
    <property type="component" value="Unassembled WGS sequence"/>
</dbReference>
<dbReference type="InterPro" id="IPR017853">
    <property type="entry name" value="GH"/>
</dbReference>
<evidence type="ECO:0000256" key="4">
    <source>
        <dbReference type="ARBA" id="ARBA00022837"/>
    </source>
</evidence>
<evidence type="ECO:0000256" key="8">
    <source>
        <dbReference type="ARBA" id="ARBA00029618"/>
    </source>
</evidence>
<dbReference type="SUPFAM" id="SSF51445">
    <property type="entry name" value="(Trans)glycosidases"/>
    <property type="match status" value="1"/>
</dbReference>
<dbReference type="STRING" id="1886670.PTI45_03885"/>
<dbReference type="Pfam" id="PF21653">
    <property type="entry name" value="pulA_all-beta"/>
    <property type="match status" value="1"/>
</dbReference>
<dbReference type="InterPro" id="IPR008964">
    <property type="entry name" value="Invasin/intimin_cell_adhesion"/>
</dbReference>
<dbReference type="InterPro" id="IPR013780">
    <property type="entry name" value="Glyco_hydro_b"/>
</dbReference>
<organism evidence="11 12">
    <name type="scientific">Paenibacillus nuruki</name>
    <dbReference type="NCBI Taxonomy" id="1886670"/>
    <lineage>
        <taxon>Bacteria</taxon>
        <taxon>Bacillati</taxon>
        <taxon>Bacillota</taxon>
        <taxon>Bacilli</taxon>
        <taxon>Bacillales</taxon>
        <taxon>Paenibacillaceae</taxon>
        <taxon>Paenibacillus</taxon>
    </lineage>
</organism>
<dbReference type="SMART" id="SM00642">
    <property type="entry name" value="Aamy"/>
    <property type="match status" value="1"/>
</dbReference>
<evidence type="ECO:0000313" key="12">
    <source>
        <dbReference type="Proteomes" id="UP000094578"/>
    </source>
</evidence>
<dbReference type="PATRIC" id="fig|1886670.3.peg.3913"/>
<dbReference type="SUPFAM" id="SSF49373">
    <property type="entry name" value="Invasin/intimin cell-adhesion fragments"/>
    <property type="match status" value="1"/>
</dbReference>
<comment type="caution">
    <text evidence="11">The sequence shown here is derived from an EMBL/GenBank/DDBJ whole genome shotgun (WGS) entry which is preliminary data.</text>
</comment>
<keyword evidence="2" id="KW-0732">Signal</keyword>
<dbReference type="InterPro" id="IPR049117">
    <property type="entry name" value="pulA_all-beta"/>
</dbReference>
<keyword evidence="5 11" id="KW-0326">Glycosidase</keyword>
<dbReference type="CDD" id="cd10315">
    <property type="entry name" value="CBM41_pullulanase"/>
    <property type="match status" value="1"/>
</dbReference>
<evidence type="ECO:0000256" key="3">
    <source>
        <dbReference type="ARBA" id="ARBA00022801"/>
    </source>
</evidence>
<dbReference type="InterPro" id="IPR006047">
    <property type="entry name" value="GH13_cat_dom"/>
</dbReference>
<name>A0A1E3KZE2_9BACL</name>
<dbReference type="EMBL" id="MDER01000075">
    <property type="protein sequence ID" value="ODP26783.1"/>
    <property type="molecule type" value="Genomic_DNA"/>
</dbReference>
<proteinExistence type="inferred from homology"/>
<dbReference type="InterPro" id="IPR013783">
    <property type="entry name" value="Ig-like_fold"/>
</dbReference>
<evidence type="ECO:0000313" key="11">
    <source>
        <dbReference type="EMBL" id="ODP26783.1"/>
    </source>
</evidence>
<dbReference type="InterPro" id="IPR011840">
    <property type="entry name" value="PulA_typeI"/>
</dbReference>
<evidence type="ECO:0000256" key="7">
    <source>
        <dbReference type="ARBA" id="ARBA00024062"/>
    </source>
</evidence>
<keyword evidence="4" id="KW-0106">Calcium</keyword>
<dbReference type="SUPFAM" id="SSF49452">
    <property type="entry name" value="Starch-binding domain-like"/>
    <property type="match status" value="1"/>
</dbReference>
<protein>
    <recommendedName>
        <fullName evidence="7">pullulanase</fullName>
        <ecNumber evidence="7">3.2.1.41</ecNumber>
    </recommendedName>
    <alternativeName>
        <fullName evidence="8">Alpha-dextrin endo-1,6-alpha-glucosidase</fullName>
    </alternativeName>
    <alternativeName>
        <fullName evidence="9">Pullulan 6-glucanohydrolase</fullName>
    </alternativeName>
</protein>
<comment type="similarity">
    <text evidence="1">Belongs to the glycosyl hydrolase 13 family.</text>
</comment>
<dbReference type="Pfam" id="PF02922">
    <property type="entry name" value="CBM_48"/>
    <property type="match status" value="1"/>
</dbReference>
<evidence type="ECO:0000256" key="5">
    <source>
        <dbReference type="ARBA" id="ARBA00023295"/>
    </source>
</evidence>
<comment type="catalytic activity">
    <reaction evidence="6">
        <text>Hydrolysis of (1-&gt;6)-alpha-D-glucosidic linkages in pullulan, amylopectin and glycogen, and in the alpha- and beta-limit dextrins of amylopectin and glycogen.</text>
        <dbReference type="EC" id="3.2.1.41"/>
    </reaction>
</comment>
<keyword evidence="3 11" id="KW-0378">Hydrolase</keyword>
<dbReference type="Pfam" id="PF00128">
    <property type="entry name" value="Alpha-amylase"/>
    <property type="match status" value="1"/>
</dbReference>
<dbReference type="SUPFAM" id="SSF81296">
    <property type="entry name" value="E set domains"/>
    <property type="match status" value="1"/>
</dbReference>
<dbReference type="RefSeq" id="WP_069329230.1">
    <property type="nucleotide sequence ID" value="NZ_MDER01000075.1"/>
</dbReference>
<dbReference type="Gene3D" id="2.60.40.1080">
    <property type="match status" value="2"/>
</dbReference>
<dbReference type="Gene3D" id="2.60.40.10">
    <property type="entry name" value="Immunoglobulins"/>
    <property type="match status" value="1"/>
</dbReference>
<dbReference type="GO" id="GO:0030246">
    <property type="term" value="F:carbohydrate binding"/>
    <property type="evidence" value="ECO:0007669"/>
    <property type="project" value="InterPro"/>
</dbReference>
<dbReference type="Pfam" id="PF03714">
    <property type="entry name" value="PUD"/>
    <property type="match status" value="1"/>
</dbReference>
<dbReference type="InterPro" id="IPR005323">
    <property type="entry name" value="CBM41_pullulanase"/>
</dbReference>
<dbReference type="InterPro" id="IPR013784">
    <property type="entry name" value="Carb-bd-like_fold"/>
</dbReference>
<dbReference type="AlphaFoldDB" id="A0A1E3KZE2"/>
<sequence length="965" mass="109761">MLDKMNHSLIRNLDVAADYFYDIDDLGLQYTPQYSIFKLWAPDAVQMDLMLYQDMGVYDDEGLVHDHTYGKAYPMKSEEGGVWQCEQHGDLAGHYYMYRATFADGSVQYAVDPYARAVSPNGQRTAIIDLQTTNPEGWENDVKPRMSSVTDAVIYELHVRDFSIDESSQMKYKGQYLAFTEKGLQDEHGNQIGIDHLKELGITHVHLLPIADFHTVNELKVNDPDSTQMKYNWGYDPQHYNVPEGAYATDPADPTSRIREFKRLVQALHAEGLRVVMDVVYNHTYSVDDGPFDRLVPGYFYRTDEKGQLTNGSGVGNEIATERPMVRKYIKDSLRYWANEYHLDGFRFDLMGLIDTDTVTQLTQELRRDVDPCILIYGEPWTGGWSLLPQQTLKGAQRGKGFAVFNDNFREAIKGDSDGDTQGFATGAFDVEGDVVKGIYGAIGDFTDHPSETVNYVTAHDNLNLWDKLVRTYGQDDALSFLHMDNGRQLADGRSVEQAVEAAEPYKYIDPEYVLSNDWVRRSILANGIVLTSQGIPFIHAGDEMLRTKFGDHNSYRSPDVINGLRWENKHHFRPVFDYYQGLIQLRRSHPAFRMDQREDVEKHLKVLRSDKQIVAFQLGEYAHGDKWNRIVVIYNASTHDQNVALPLSASPWQVVVNENQAGIHPLASVVGQEVIVPPLSMMVLYDEEDQYIPVAASLEWDYTPSIMEPGEKLQIKVTPRDQRGRIFEAESVQFHSSNEQNVIVRENGQMIALNEGDSTICASCGSVKSTLLLHVETLVPHMIHLQGEHQVYGGKRIPLKAEVLDQYSRPIARPKVQWDSSDKRIIRVNKDGLVRGIRPGTAKITASCGKATAQWLVEVLPYVPRSIEVEYERPNQDYKGWNLWVWGPILGHRQVDFERIEDGRAVAKIVVAPEETSVGFIIRLKDWQAKDVDTDRYIFVNTHQDAIKVLIKSGDPQFEVEPVM</sequence>
<dbReference type="GO" id="GO:0051060">
    <property type="term" value="F:pullulanase activity"/>
    <property type="evidence" value="ECO:0007669"/>
    <property type="project" value="UniProtKB-EC"/>
</dbReference>
<dbReference type="Gene3D" id="2.60.40.1180">
    <property type="entry name" value="Golgi alpha-mannosidase II"/>
    <property type="match status" value="1"/>
</dbReference>
<evidence type="ECO:0000256" key="2">
    <source>
        <dbReference type="ARBA" id="ARBA00022729"/>
    </source>
</evidence>
<dbReference type="CDD" id="cd02860">
    <property type="entry name" value="E_set_Pullulanase"/>
    <property type="match status" value="1"/>
</dbReference>
<evidence type="ECO:0000259" key="10">
    <source>
        <dbReference type="SMART" id="SM00642"/>
    </source>
</evidence>
<gene>
    <name evidence="11" type="ORF">PTI45_03885</name>
</gene>
<evidence type="ECO:0000256" key="1">
    <source>
        <dbReference type="ARBA" id="ARBA00008061"/>
    </source>
</evidence>
<dbReference type="Gene3D" id="2.60.40.1110">
    <property type="match status" value="1"/>
</dbReference>
<dbReference type="CDD" id="cd11341">
    <property type="entry name" value="AmyAc_Pullulanase_LD-like"/>
    <property type="match status" value="1"/>
</dbReference>
<evidence type="ECO:0000256" key="6">
    <source>
        <dbReference type="ARBA" id="ARBA00023965"/>
    </source>
</evidence>
<dbReference type="GO" id="GO:0005975">
    <property type="term" value="P:carbohydrate metabolic process"/>
    <property type="evidence" value="ECO:0007669"/>
    <property type="project" value="InterPro"/>
</dbReference>
<dbReference type="PANTHER" id="PTHR43002">
    <property type="entry name" value="GLYCOGEN DEBRANCHING ENZYME"/>
    <property type="match status" value="1"/>
</dbReference>
<keyword evidence="12" id="KW-1185">Reference proteome</keyword>
<evidence type="ECO:0000256" key="9">
    <source>
        <dbReference type="ARBA" id="ARBA00031076"/>
    </source>
</evidence>
<accession>A0A1E3KZE2</accession>
<dbReference type="InterPro" id="IPR004193">
    <property type="entry name" value="Glyco_hydro_13_N"/>
</dbReference>
<reference evidence="11 12" key="1">
    <citation type="submission" date="2016-08" db="EMBL/GenBank/DDBJ databases">
        <title>Genome sequencing of Paenibacillus sp. TI45-13ar, isolated from Korean traditional nuruk.</title>
        <authorList>
            <person name="Kim S.-J."/>
        </authorList>
    </citation>
    <scope>NUCLEOTIDE SEQUENCE [LARGE SCALE GENOMIC DNA]</scope>
    <source>
        <strain evidence="11 12">TI45-13ar</strain>
    </source>
</reference>
<dbReference type="EC" id="3.2.1.41" evidence="7"/>
<dbReference type="Gene3D" id="3.20.20.80">
    <property type="entry name" value="Glycosidases"/>
    <property type="match status" value="1"/>
</dbReference>
<dbReference type="NCBIfam" id="TIGR02104">
    <property type="entry name" value="pulA_typeI"/>
    <property type="match status" value="1"/>
</dbReference>
<dbReference type="SUPFAM" id="SSF51011">
    <property type="entry name" value="Glycosyl hydrolase domain"/>
    <property type="match status" value="1"/>
</dbReference>
<dbReference type="InterPro" id="IPR014756">
    <property type="entry name" value="Ig_E-set"/>
</dbReference>
<dbReference type="SMR" id="A0A1E3KZE2"/>
<feature type="domain" description="Glycosyl hydrolase family 13 catalytic" evidence="10">
    <location>
        <begin position="156"/>
        <end position="587"/>
    </location>
</feature>